<dbReference type="HOGENOM" id="CLU_140900_0_2_4"/>
<name>A0A0C5J603_9PROT</name>
<evidence type="ECO:0000313" key="1">
    <source>
        <dbReference type="EMBL" id="AJP47425.1"/>
    </source>
</evidence>
<reference evidence="1 2" key="1">
    <citation type="journal article" date="2015" name="Genome Announc.">
        <title>Complete Genome Sequence of a Novel Bacterium within the Family Rhodocyclaceae That Degrades Polycyclic Aromatic Hydrocarbons.</title>
        <authorList>
            <person name="Singleton D.R."/>
            <person name="Dickey A.N."/>
            <person name="Scholl E.H."/>
            <person name="Wright F.A."/>
            <person name="Aitken M.D."/>
        </authorList>
    </citation>
    <scope>NUCLEOTIDE SEQUENCE [LARGE SCALE GENOMIC DNA]</scope>
    <source>
        <strain evidence="2">PG1-Ca6</strain>
    </source>
</reference>
<protein>
    <submittedName>
        <fullName evidence="1">Uncharacterized protein</fullName>
    </submittedName>
</protein>
<dbReference type="PATRIC" id="fig|1565605.3.peg.222"/>
<dbReference type="InterPro" id="IPR025528">
    <property type="entry name" value="BrnA_antitoxin"/>
</dbReference>
<accession>A0A0C5J603</accession>
<organism evidence="1 2">
    <name type="scientific">Rugosibacter aromaticivorans</name>
    <dbReference type="NCBI Taxonomy" id="1565605"/>
    <lineage>
        <taxon>Bacteria</taxon>
        <taxon>Pseudomonadati</taxon>
        <taxon>Pseudomonadota</taxon>
        <taxon>Betaproteobacteria</taxon>
        <taxon>Nitrosomonadales</taxon>
        <taxon>Sterolibacteriaceae</taxon>
        <taxon>Rugosibacter</taxon>
    </lineage>
</organism>
<dbReference type="Pfam" id="PF14384">
    <property type="entry name" value="BrnA_antitoxin"/>
    <property type="match status" value="1"/>
</dbReference>
<dbReference type="KEGG" id="rbu:PG1C_01055"/>
<dbReference type="Proteomes" id="UP000061603">
    <property type="component" value="Chromosome"/>
</dbReference>
<dbReference type="RefSeq" id="WP_202635614.1">
    <property type="nucleotide sequence ID" value="NZ_CP010554.1"/>
</dbReference>
<sequence>MASHKPLINANDEVRELTTADMAKFKPAAEVLPLALRKKLGVRGAQKTPTKERITIRLSREVVDQFRDSGEGWQTRVDAALQDWLKSHSPV</sequence>
<keyword evidence="2" id="KW-1185">Reference proteome</keyword>
<gene>
    <name evidence="1" type="ORF">PG1C_01055</name>
</gene>
<dbReference type="EMBL" id="CP010554">
    <property type="protein sequence ID" value="AJP47425.1"/>
    <property type="molecule type" value="Genomic_DNA"/>
</dbReference>
<dbReference type="STRING" id="1565605.PG1C_01055"/>
<dbReference type="AlphaFoldDB" id="A0A0C5J603"/>
<proteinExistence type="predicted"/>
<evidence type="ECO:0000313" key="2">
    <source>
        <dbReference type="Proteomes" id="UP000061603"/>
    </source>
</evidence>